<evidence type="ECO:0000313" key="2">
    <source>
        <dbReference type="EMBL" id="KAJ7033564.1"/>
    </source>
</evidence>
<accession>A0AAD6X645</accession>
<protein>
    <submittedName>
        <fullName evidence="2">Uncharacterized protein</fullName>
    </submittedName>
</protein>
<evidence type="ECO:0000256" key="1">
    <source>
        <dbReference type="SAM" id="MobiDB-lite"/>
    </source>
</evidence>
<feature type="region of interest" description="Disordered" evidence="1">
    <location>
        <begin position="105"/>
        <end position="212"/>
    </location>
</feature>
<dbReference type="EMBL" id="JARJCM010000064">
    <property type="protein sequence ID" value="KAJ7033564.1"/>
    <property type="molecule type" value="Genomic_DNA"/>
</dbReference>
<evidence type="ECO:0000313" key="3">
    <source>
        <dbReference type="Proteomes" id="UP001218188"/>
    </source>
</evidence>
<comment type="caution">
    <text evidence="2">The sequence shown here is derived from an EMBL/GenBank/DDBJ whole genome shotgun (WGS) entry which is preliminary data.</text>
</comment>
<keyword evidence="3" id="KW-1185">Reference proteome</keyword>
<reference evidence="2" key="1">
    <citation type="submission" date="2023-03" db="EMBL/GenBank/DDBJ databases">
        <title>Massive genome expansion in bonnet fungi (Mycena s.s.) driven by repeated elements and novel gene families across ecological guilds.</title>
        <authorList>
            <consortium name="Lawrence Berkeley National Laboratory"/>
            <person name="Harder C.B."/>
            <person name="Miyauchi S."/>
            <person name="Viragh M."/>
            <person name="Kuo A."/>
            <person name="Thoen E."/>
            <person name="Andreopoulos B."/>
            <person name="Lu D."/>
            <person name="Skrede I."/>
            <person name="Drula E."/>
            <person name="Henrissat B."/>
            <person name="Morin E."/>
            <person name="Kohler A."/>
            <person name="Barry K."/>
            <person name="LaButti K."/>
            <person name="Morin E."/>
            <person name="Salamov A."/>
            <person name="Lipzen A."/>
            <person name="Mereny Z."/>
            <person name="Hegedus B."/>
            <person name="Baldrian P."/>
            <person name="Stursova M."/>
            <person name="Weitz H."/>
            <person name="Taylor A."/>
            <person name="Grigoriev I.V."/>
            <person name="Nagy L.G."/>
            <person name="Martin F."/>
            <person name="Kauserud H."/>
        </authorList>
    </citation>
    <scope>NUCLEOTIDE SEQUENCE</scope>
    <source>
        <strain evidence="2">CBHHK200</strain>
    </source>
</reference>
<feature type="compositionally biased region" description="Low complexity" evidence="1">
    <location>
        <begin position="190"/>
        <end position="203"/>
    </location>
</feature>
<feature type="compositionally biased region" description="Basic and acidic residues" evidence="1">
    <location>
        <begin position="134"/>
        <end position="146"/>
    </location>
</feature>
<organism evidence="2 3">
    <name type="scientific">Mycena alexandri</name>
    <dbReference type="NCBI Taxonomy" id="1745969"/>
    <lineage>
        <taxon>Eukaryota</taxon>
        <taxon>Fungi</taxon>
        <taxon>Dikarya</taxon>
        <taxon>Basidiomycota</taxon>
        <taxon>Agaricomycotina</taxon>
        <taxon>Agaricomycetes</taxon>
        <taxon>Agaricomycetidae</taxon>
        <taxon>Agaricales</taxon>
        <taxon>Marasmiineae</taxon>
        <taxon>Mycenaceae</taxon>
        <taxon>Mycena</taxon>
    </lineage>
</organism>
<gene>
    <name evidence="2" type="ORF">C8F04DRAFT_1184008</name>
</gene>
<name>A0AAD6X645_9AGAR</name>
<proteinExistence type="predicted"/>
<feature type="compositionally biased region" description="Basic and acidic residues" evidence="1">
    <location>
        <begin position="59"/>
        <end position="78"/>
    </location>
</feature>
<sequence>MYTSFSFWSRVSLISSQDWTQVLSEMRISTFFLLGGCAGRVAGLDGLDRQHMLRVVEPLKPDLDSQDPRPHHFQETLERMQPSSHSRDMLAVAQQVGPAERLALTSRQQLWPKQESDSDGTDKKKHKRRTQTVKGKDKATQSDLKDPSFSTDNGEDSEANAKITNEETVPEGSHRSKAPSAPKRKRGKLAATASTSTVSSETAQQDSSTTGSRKRNPLWFFFTVVTDTDHSEKGEPTDRFFRCIHGESMKVLRMTKLMCGSLNGNKSSQFGIFGS</sequence>
<dbReference type="AlphaFoldDB" id="A0AAD6X645"/>
<dbReference type="Proteomes" id="UP001218188">
    <property type="component" value="Unassembled WGS sequence"/>
</dbReference>
<feature type="region of interest" description="Disordered" evidence="1">
    <location>
        <begin position="59"/>
        <end position="90"/>
    </location>
</feature>